<protein>
    <submittedName>
        <fullName evidence="1">Pentapeptide repeat-containing protein</fullName>
    </submittedName>
</protein>
<gene>
    <name evidence="1" type="ORF">D3P96_06850</name>
</gene>
<dbReference type="Pfam" id="PF00805">
    <property type="entry name" value="Pentapeptide"/>
    <property type="match status" value="1"/>
</dbReference>
<dbReference type="Proteomes" id="UP000275836">
    <property type="component" value="Unassembled WGS sequence"/>
</dbReference>
<accession>A0A3P2RE48</accession>
<organism evidence="1 2">
    <name type="scientific">Weissella viridescens</name>
    <name type="common">Lactobacillus viridescens</name>
    <dbReference type="NCBI Taxonomy" id="1629"/>
    <lineage>
        <taxon>Bacteria</taxon>
        <taxon>Bacillati</taxon>
        <taxon>Bacillota</taxon>
        <taxon>Bacilli</taxon>
        <taxon>Lactobacillales</taxon>
        <taxon>Lactobacillaceae</taxon>
        <taxon>Weissella</taxon>
    </lineage>
</organism>
<dbReference type="PANTHER" id="PTHR42999:SF1">
    <property type="entry name" value="PENTAPEPTIDE REPEAT-CONTAINING PROTEIN"/>
    <property type="match status" value="1"/>
</dbReference>
<name>A0A3P2RE48_WEIVI</name>
<dbReference type="InterPro" id="IPR052949">
    <property type="entry name" value="PA_immunity-related"/>
</dbReference>
<evidence type="ECO:0000313" key="2">
    <source>
        <dbReference type="Proteomes" id="UP000275836"/>
    </source>
</evidence>
<dbReference type="AlphaFoldDB" id="A0A3P2RE48"/>
<dbReference type="Gene3D" id="2.160.20.80">
    <property type="entry name" value="E3 ubiquitin-protein ligase SopA"/>
    <property type="match status" value="1"/>
</dbReference>
<dbReference type="EMBL" id="RHGY01000007">
    <property type="protein sequence ID" value="RRG17665.1"/>
    <property type="molecule type" value="Genomic_DNA"/>
</dbReference>
<dbReference type="Pfam" id="PF13599">
    <property type="entry name" value="Pentapeptide_4"/>
    <property type="match status" value="1"/>
</dbReference>
<sequence length="194" mass="21780">MHDETLTFTDLIYGSTYTNCTIHDDGSLIRLDTMTFEKCTFSDIDFAESEILDVCFNHCDFSNMDWSTSIVYRTHFENCRLVGTDFAQAQLKDVQYENCHALYANFSEAKMTNVNFTSTPLTESYFQNLSAIKKTTFNDCTMDGADFGGTPLKGVDFSNSTFDSLVFSPELMTGCSLTQAQAAIFMTNLGVKIK</sequence>
<dbReference type="InterPro" id="IPR001646">
    <property type="entry name" value="5peptide_repeat"/>
</dbReference>
<reference evidence="1 2" key="1">
    <citation type="submission" date="2018-10" db="EMBL/GenBank/DDBJ databases">
        <title>Draft genome sequence of Weissella viridescens UCO-SMC3.</title>
        <authorList>
            <person name="Garcia-Cancino A."/>
            <person name="Espinoza-Monje M."/>
            <person name="Albarracin L."/>
            <person name="Garcia-Castillo V."/>
            <person name="Campos-Martin J."/>
            <person name="Nakano Y."/>
            <person name="Guitierrez-Zamorano C."/>
            <person name="Ikeda-Ohtsubo W."/>
            <person name="Morita H."/>
            <person name="Kitazawa H."/>
            <person name="Villena J."/>
        </authorList>
    </citation>
    <scope>NUCLEOTIDE SEQUENCE [LARGE SCALE GENOMIC DNA]</scope>
    <source>
        <strain evidence="1 2">UCO-SMC3</strain>
    </source>
</reference>
<comment type="caution">
    <text evidence="1">The sequence shown here is derived from an EMBL/GenBank/DDBJ whole genome shotgun (WGS) entry which is preliminary data.</text>
</comment>
<dbReference type="PANTHER" id="PTHR42999">
    <property type="entry name" value="ANTIBIOTIC RESISTANCE PROTEIN MCBG"/>
    <property type="match status" value="1"/>
</dbReference>
<dbReference type="RefSeq" id="WP_124943624.1">
    <property type="nucleotide sequence ID" value="NZ_RHGY01000007.1"/>
</dbReference>
<proteinExistence type="predicted"/>
<dbReference type="OrthoDB" id="9798656at2"/>
<evidence type="ECO:0000313" key="1">
    <source>
        <dbReference type="EMBL" id="RRG17665.1"/>
    </source>
</evidence>
<dbReference type="SUPFAM" id="SSF141571">
    <property type="entry name" value="Pentapeptide repeat-like"/>
    <property type="match status" value="1"/>
</dbReference>